<sequence>MNTQRFLDQPIDFAPLPAQAFPVWHAELAAGDDAALLDFCRAARAAGRWLVTLWTSIDGGSHRPAAAPLLPDPADAASTATPQSAALHVALDLAEGLVWLTLPLPATDAAQSAGKPAEDTTGQPPSYTSPFATFPDLAPIFPSATRLQRAAFDLTGVGPASGDRRPWLRHANWPADWFPLAPDTLAAPAPRFATQAEDYAFVRVEGEGVHEIPVGPIHAGVIEPGHFRFSVVGELVLRLEQRLGWKHRGIAQRFARLSLAGAGATAAAKLAGRIAGDSTVAWAWAFCQAAEAIAAQAATGGFAVPPRALLLRALLLERERVAAHLADLGALGNDAAFGFGLMEFLRLRENWLRTQAGIFGHRLLMDCVVPGGVARDLGADDAASLRAECATLAGELAKLHAIYDDHAGLQDRLLTTGRVTPALAAQLGLIGLPGRASLQARDLRCRGDHAPWPALAPQMVVHPNGDVAARVLQRFAEIDESLRLIGRILDQLASTEGDYRAPWPEHLPTAASGLGWVEGWRGDVFVALSTGADGHIRRCHTHDPSWHNWPVLEHAVIGNIVADFPLINKSFNLSYAGVDS</sequence>
<evidence type="ECO:0000313" key="4">
    <source>
        <dbReference type="EMBL" id="MQY50728.1"/>
    </source>
</evidence>
<dbReference type="InterPro" id="IPR001135">
    <property type="entry name" value="NADH_Q_OxRdtase_suD"/>
</dbReference>
<evidence type="ECO:0000313" key="5">
    <source>
        <dbReference type="Proteomes" id="UP000480275"/>
    </source>
</evidence>
<dbReference type="OrthoDB" id="9801496at2"/>
<keyword evidence="1" id="KW-0560">Oxidoreductase</keyword>
<dbReference type="AlphaFoldDB" id="A0A6L5JX05"/>
<name>A0A6L5JX05_RHOTE</name>
<dbReference type="EMBL" id="WIXJ01000001">
    <property type="protein sequence ID" value="MQY50728.1"/>
    <property type="molecule type" value="Genomic_DNA"/>
</dbReference>
<comment type="caution">
    <text evidence="4">The sequence shown here is derived from an EMBL/GenBank/DDBJ whole genome shotgun (WGS) entry which is preliminary data.</text>
</comment>
<dbReference type="InterPro" id="IPR052197">
    <property type="entry name" value="ComplexI_49kDa-like"/>
</dbReference>
<feature type="domain" description="NADH-quinone oxidoreductase subunit D" evidence="3">
    <location>
        <begin position="342"/>
        <end position="501"/>
    </location>
</feature>
<feature type="region of interest" description="Disordered" evidence="2">
    <location>
        <begin position="110"/>
        <end position="129"/>
    </location>
</feature>
<dbReference type="PANTHER" id="PTHR43485">
    <property type="entry name" value="HYDROGENASE-4 COMPONENT G"/>
    <property type="match status" value="1"/>
</dbReference>
<dbReference type="InterPro" id="IPR037232">
    <property type="entry name" value="NADH_quin_OxRdtase_su_C/D-like"/>
</dbReference>
<dbReference type="Proteomes" id="UP000480275">
    <property type="component" value="Unassembled WGS sequence"/>
</dbReference>
<dbReference type="SUPFAM" id="SSF56762">
    <property type="entry name" value="HydB/Nqo4-like"/>
    <property type="match status" value="1"/>
</dbReference>
<dbReference type="Gene3D" id="1.10.645.10">
    <property type="entry name" value="Cytochrome-c3 Hydrogenase, chain B"/>
    <property type="match status" value="1"/>
</dbReference>
<gene>
    <name evidence="4" type="ORF">GHK24_02895</name>
</gene>
<feature type="compositionally biased region" description="Polar residues" evidence="2">
    <location>
        <begin position="120"/>
        <end position="129"/>
    </location>
</feature>
<protein>
    <submittedName>
        <fullName evidence="4">Ni,Fe-hydrogenase III large subunit</fullName>
    </submittedName>
</protein>
<dbReference type="SUPFAM" id="SSF143243">
    <property type="entry name" value="Nqo5-like"/>
    <property type="match status" value="1"/>
</dbReference>
<dbReference type="InterPro" id="IPR029014">
    <property type="entry name" value="NiFe-Hase_large"/>
</dbReference>
<proteinExistence type="predicted"/>
<evidence type="ECO:0000256" key="2">
    <source>
        <dbReference type="SAM" id="MobiDB-lite"/>
    </source>
</evidence>
<dbReference type="GO" id="GO:0048038">
    <property type="term" value="F:quinone binding"/>
    <property type="evidence" value="ECO:0007669"/>
    <property type="project" value="InterPro"/>
</dbReference>
<dbReference type="GO" id="GO:0051287">
    <property type="term" value="F:NAD binding"/>
    <property type="evidence" value="ECO:0007669"/>
    <property type="project" value="InterPro"/>
</dbReference>
<evidence type="ECO:0000259" key="3">
    <source>
        <dbReference type="Pfam" id="PF00346"/>
    </source>
</evidence>
<accession>A0A6L5JX05</accession>
<organism evidence="4 5">
    <name type="scientific">Rhodocyclus tenuis</name>
    <name type="common">Rhodospirillum tenue</name>
    <dbReference type="NCBI Taxonomy" id="1066"/>
    <lineage>
        <taxon>Bacteria</taxon>
        <taxon>Pseudomonadati</taxon>
        <taxon>Pseudomonadota</taxon>
        <taxon>Betaproteobacteria</taxon>
        <taxon>Rhodocyclales</taxon>
        <taxon>Rhodocyclaceae</taxon>
        <taxon>Rhodocyclus</taxon>
    </lineage>
</organism>
<dbReference type="PANTHER" id="PTHR43485:SF1">
    <property type="entry name" value="FORMATE HYDROGENLYASE SUBUNIT 5-RELATED"/>
    <property type="match status" value="1"/>
</dbReference>
<reference evidence="4 5" key="1">
    <citation type="submission" date="2019-10" db="EMBL/GenBank/DDBJ databases">
        <title>Whole-genome sequence of the purple nonsulfur photosynthetic bacterium Rhodocyclus tenuis.</title>
        <authorList>
            <person name="Kyndt J.A."/>
            <person name="Meyer T.E."/>
        </authorList>
    </citation>
    <scope>NUCLEOTIDE SEQUENCE [LARGE SCALE GENOMIC DNA]</scope>
    <source>
        <strain evidence="4 5">DSM 110</strain>
    </source>
</reference>
<dbReference type="GO" id="GO:0016651">
    <property type="term" value="F:oxidoreductase activity, acting on NAD(P)H"/>
    <property type="evidence" value="ECO:0007669"/>
    <property type="project" value="InterPro"/>
</dbReference>
<dbReference type="Pfam" id="PF00346">
    <property type="entry name" value="Complex1_49kDa"/>
    <property type="match status" value="1"/>
</dbReference>
<evidence type="ECO:0000256" key="1">
    <source>
        <dbReference type="ARBA" id="ARBA00023002"/>
    </source>
</evidence>